<dbReference type="Gene3D" id="3.40.50.2300">
    <property type="match status" value="1"/>
</dbReference>
<dbReference type="SUPFAM" id="SSF55785">
    <property type="entry name" value="PYP-like sensor domain (PAS domain)"/>
    <property type="match status" value="1"/>
</dbReference>
<keyword evidence="3 10" id="KW-0597">Phosphoprotein</keyword>
<dbReference type="Pfam" id="PF00512">
    <property type="entry name" value="HisKA"/>
    <property type="match status" value="1"/>
</dbReference>
<dbReference type="PROSITE" id="PS50109">
    <property type="entry name" value="HIS_KIN"/>
    <property type="match status" value="1"/>
</dbReference>
<reference evidence="19" key="1">
    <citation type="submission" date="2017-10" db="EMBL/GenBank/DDBJ databases">
        <authorList>
            <person name="Kravchenko I.K."/>
            <person name="Grouzdev D.S."/>
        </authorList>
    </citation>
    <scope>NUCLEOTIDE SEQUENCE [LARGE SCALE GENOMIC DNA]</scope>
    <source>
        <strain evidence="19">B2</strain>
    </source>
</reference>
<feature type="modified residue" description="4-aspartylphosphate" evidence="10">
    <location>
        <position position="723"/>
    </location>
</feature>
<dbReference type="InterPro" id="IPR000700">
    <property type="entry name" value="PAS-assoc_C"/>
</dbReference>
<dbReference type="Gene3D" id="3.30.450.20">
    <property type="entry name" value="PAS domain"/>
    <property type="match status" value="1"/>
</dbReference>
<feature type="transmembrane region" description="Helical" evidence="11">
    <location>
        <begin position="92"/>
        <end position="112"/>
    </location>
</feature>
<dbReference type="EMBL" id="PDKW01000043">
    <property type="protein sequence ID" value="PGH53662.1"/>
    <property type="molecule type" value="Genomic_DNA"/>
</dbReference>
<dbReference type="GO" id="GO:0006355">
    <property type="term" value="P:regulation of DNA-templated transcription"/>
    <property type="evidence" value="ECO:0007669"/>
    <property type="project" value="InterPro"/>
</dbReference>
<dbReference type="Gene3D" id="1.10.287.130">
    <property type="match status" value="1"/>
</dbReference>
<feature type="transmembrane region" description="Helical" evidence="11">
    <location>
        <begin position="188"/>
        <end position="208"/>
    </location>
</feature>
<dbReference type="OrthoDB" id="8477070at2"/>
<dbReference type="Pfam" id="PF00989">
    <property type="entry name" value="PAS"/>
    <property type="match status" value="1"/>
</dbReference>
<feature type="transmembrane region" description="Helical" evidence="11">
    <location>
        <begin position="6"/>
        <end position="25"/>
    </location>
</feature>
<protein>
    <recommendedName>
        <fullName evidence="9">Sensor protein FixL</fullName>
        <ecNumber evidence="2">2.7.13.3</ecNumber>
    </recommendedName>
</protein>
<dbReference type="InterPro" id="IPR005330">
    <property type="entry name" value="MHYT_dom"/>
</dbReference>
<evidence type="ECO:0000256" key="1">
    <source>
        <dbReference type="ARBA" id="ARBA00000085"/>
    </source>
</evidence>
<dbReference type="InterPro" id="IPR004358">
    <property type="entry name" value="Sig_transdc_His_kin-like_C"/>
</dbReference>
<dbReference type="InterPro" id="IPR036890">
    <property type="entry name" value="HATPase_C_sf"/>
</dbReference>
<evidence type="ECO:0000256" key="3">
    <source>
        <dbReference type="ARBA" id="ARBA00022553"/>
    </source>
</evidence>
<dbReference type="PANTHER" id="PTHR43047:SF9">
    <property type="entry name" value="HISTIDINE KINASE"/>
    <property type="match status" value="1"/>
</dbReference>
<feature type="transmembrane region" description="Helical" evidence="11">
    <location>
        <begin position="58"/>
        <end position="80"/>
    </location>
</feature>
<feature type="transmembrane region" description="Helical" evidence="11">
    <location>
        <begin position="154"/>
        <end position="176"/>
    </location>
</feature>
<keyword evidence="19" id="KW-1185">Reference proteome</keyword>
<evidence type="ECO:0000259" key="15">
    <source>
        <dbReference type="PROSITE" id="PS50112"/>
    </source>
</evidence>
<feature type="domain" description="Histidine kinase" evidence="13">
    <location>
        <begin position="439"/>
        <end position="652"/>
    </location>
</feature>
<evidence type="ECO:0000259" key="13">
    <source>
        <dbReference type="PROSITE" id="PS50109"/>
    </source>
</evidence>
<dbReference type="PROSITE" id="PS50924">
    <property type="entry name" value="MHYT"/>
    <property type="match status" value="1"/>
</dbReference>
<keyword evidence="11" id="KW-0812">Transmembrane</keyword>
<dbReference type="GO" id="GO:0009927">
    <property type="term" value="F:histidine phosphotransfer kinase activity"/>
    <property type="evidence" value="ECO:0007669"/>
    <property type="project" value="TreeGrafter"/>
</dbReference>
<dbReference type="CDD" id="cd00082">
    <property type="entry name" value="HisKA"/>
    <property type="match status" value="1"/>
</dbReference>
<dbReference type="InterPro" id="IPR003661">
    <property type="entry name" value="HisK_dim/P_dom"/>
</dbReference>
<dbReference type="CDD" id="cd00130">
    <property type="entry name" value="PAS"/>
    <property type="match status" value="1"/>
</dbReference>
<dbReference type="SUPFAM" id="SSF52172">
    <property type="entry name" value="CheY-like"/>
    <property type="match status" value="1"/>
</dbReference>
<dbReference type="Proteomes" id="UP000225379">
    <property type="component" value="Unassembled WGS sequence"/>
</dbReference>
<evidence type="ECO:0000256" key="7">
    <source>
        <dbReference type="ARBA" id="ARBA00022840"/>
    </source>
</evidence>
<keyword evidence="11" id="KW-1133">Transmembrane helix</keyword>
<feature type="domain" description="PAC" evidence="16">
    <location>
        <begin position="357"/>
        <end position="407"/>
    </location>
</feature>
<proteinExistence type="predicted"/>
<dbReference type="PROSITE" id="PS50112">
    <property type="entry name" value="PAS"/>
    <property type="match status" value="1"/>
</dbReference>
<dbReference type="FunFam" id="3.30.565.10:FF:000049">
    <property type="entry name" value="Two-component sensor histidine kinase"/>
    <property type="match status" value="1"/>
</dbReference>
<feature type="domain" description="PAS" evidence="15">
    <location>
        <begin position="280"/>
        <end position="350"/>
    </location>
</feature>
<dbReference type="InterPro" id="IPR013767">
    <property type="entry name" value="PAS_fold"/>
</dbReference>
<evidence type="ECO:0000256" key="11">
    <source>
        <dbReference type="PROSITE-ProRule" id="PRU00244"/>
    </source>
</evidence>
<evidence type="ECO:0000256" key="4">
    <source>
        <dbReference type="ARBA" id="ARBA00022679"/>
    </source>
</evidence>
<dbReference type="InterPro" id="IPR000014">
    <property type="entry name" value="PAS"/>
</dbReference>
<evidence type="ECO:0000259" key="14">
    <source>
        <dbReference type="PROSITE" id="PS50110"/>
    </source>
</evidence>
<dbReference type="GO" id="GO:0005524">
    <property type="term" value="F:ATP binding"/>
    <property type="evidence" value="ECO:0007669"/>
    <property type="project" value="UniProtKB-KW"/>
</dbReference>
<comment type="function">
    <text evidence="8">Putative oxygen sensor; modulates the activity of FixJ, a transcriptional activator of nitrogen fixation fixK gene. FixL probably acts as a kinase that phosphorylates FixJ.</text>
</comment>
<dbReference type="PRINTS" id="PR00344">
    <property type="entry name" value="BCTRLSENSOR"/>
</dbReference>
<dbReference type="SUPFAM" id="SSF55874">
    <property type="entry name" value="ATPase domain of HSP90 chaperone/DNA topoisomerase II/histidine kinase"/>
    <property type="match status" value="1"/>
</dbReference>
<evidence type="ECO:0000256" key="6">
    <source>
        <dbReference type="ARBA" id="ARBA00022777"/>
    </source>
</evidence>
<dbReference type="Pfam" id="PF00072">
    <property type="entry name" value="Response_reg"/>
    <property type="match status" value="1"/>
</dbReference>
<dbReference type="Pfam" id="PF03707">
    <property type="entry name" value="MHYT"/>
    <property type="match status" value="2"/>
</dbReference>
<evidence type="ECO:0000259" key="17">
    <source>
        <dbReference type="PROSITE" id="PS50924"/>
    </source>
</evidence>
<accession>A0A2B8B8I1</accession>
<dbReference type="EC" id="2.7.13.3" evidence="2"/>
<dbReference type="SMART" id="SM00388">
    <property type="entry name" value="HisKA"/>
    <property type="match status" value="1"/>
</dbReference>
<dbReference type="PROSITE" id="PS50113">
    <property type="entry name" value="PAC"/>
    <property type="match status" value="1"/>
</dbReference>
<organism evidence="18 19">
    <name type="scientific">Azospirillum palustre</name>
    <dbReference type="NCBI Taxonomy" id="2044885"/>
    <lineage>
        <taxon>Bacteria</taxon>
        <taxon>Pseudomonadati</taxon>
        <taxon>Pseudomonadota</taxon>
        <taxon>Alphaproteobacteria</taxon>
        <taxon>Rhodospirillales</taxon>
        <taxon>Azospirillaceae</taxon>
        <taxon>Azospirillum</taxon>
    </lineage>
</organism>
<dbReference type="InterPro" id="IPR003594">
    <property type="entry name" value="HATPase_dom"/>
</dbReference>
<name>A0A2B8B8I1_9PROT</name>
<evidence type="ECO:0000256" key="12">
    <source>
        <dbReference type="SAM" id="Coils"/>
    </source>
</evidence>
<evidence type="ECO:0000259" key="16">
    <source>
        <dbReference type="PROSITE" id="PS50113"/>
    </source>
</evidence>
<evidence type="ECO:0000313" key="19">
    <source>
        <dbReference type="Proteomes" id="UP000225379"/>
    </source>
</evidence>
<dbReference type="SMART" id="SM00448">
    <property type="entry name" value="REC"/>
    <property type="match status" value="1"/>
</dbReference>
<keyword evidence="5" id="KW-0547">Nucleotide-binding</keyword>
<keyword evidence="12" id="KW-0175">Coiled coil</keyword>
<feature type="domain" description="MHYT" evidence="17">
    <location>
        <begin position="5"/>
        <end position="209"/>
    </location>
</feature>
<evidence type="ECO:0000256" key="10">
    <source>
        <dbReference type="PROSITE-ProRule" id="PRU00169"/>
    </source>
</evidence>
<dbReference type="SUPFAM" id="SSF47384">
    <property type="entry name" value="Homodimeric domain of signal transducing histidine kinase"/>
    <property type="match status" value="1"/>
</dbReference>
<gene>
    <name evidence="18" type="ORF">CRT60_27785</name>
</gene>
<comment type="catalytic activity">
    <reaction evidence="1">
        <text>ATP + protein L-histidine = ADP + protein N-phospho-L-histidine.</text>
        <dbReference type="EC" id="2.7.13.3"/>
    </reaction>
</comment>
<dbReference type="NCBIfam" id="TIGR00229">
    <property type="entry name" value="sensory_box"/>
    <property type="match status" value="1"/>
</dbReference>
<dbReference type="FunFam" id="3.30.450.20:FF:000060">
    <property type="entry name" value="Sensor protein FixL"/>
    <property type="match status" value="1"/>
</dbReference>
<dbReference type="Gene3D" id="3.30.565.10">
    <property type="entry name" value="Histidine kinase-like ATPase, C-terminal domain"/>
    <property type="match status" value="1"/>
</dbReference>
<dbReference type="PROSITE" id="PS50110">
    <property type="entry name" value="RESPONSE_REGULATORY"/>
    <property type="match status" value="1"/>
</dbReference>
<evidence type="ECO:0000256" key="2">
    <source>
        <dbReference type="ARBA" id="ARBA00012438"/>
    </source>
</evidence>
<dbReference type="InterPro" id="IPR035965">
    <property type="entry name" value="PAS-like_dom_sf"/>
</dbReference>
<dbReference type="SMART" id="SM00387">
    <property type="entry name" value="HATPase_c"/>
    <property type="match status" value="1"/>
</dbReference>
<keyword evidence="7" id="KW-0067">ATP-binding</keyword>
<keyword evidence="11" id="KW-0472">Membrane</keyword>
<dbReference type="Pfam" id="PF02518">
    <property type="entry name" value="HATPase_c"/>
    <property type="match status" value="1"/>
</dbReference>
<dbReference type="InterPro" id="IPR001789">
    <property type="entry name" value="Sig_transdc_resp-reg_receiver"/>
</dbReference>
<dbReference type="InterPro" id="IPR011006">
    <property type="entry name" value="CheY-like_superfamily"/>
</dbReference>
<dbReference type="AlphaFoldDB" id="A0A2B8B8I1"/>
<evidence type="ECO:0000313" key="18">
    <source>
        <dbReference type="EMBL" id="PGH53662.1"/>
    </source>
</evidence>
<keyword evidence="6 18" id="KW-0418">Kinase</keyword>
<keyword evidence="4" id="KW-0808">Transferase</keyword>
<evidence type="ECO:0000256" key="9">
    <source>
        <dbReference type="ARBA" id="ARBA00070616"/>
    </source>
</evidence>
<dbReference type="PANTHER" id="PTHR43047">
    <property type="entry name" value="TWO-COMPONENT HISTIDINE PROTEIN KINASE"/>
    <property type="match status" value="1"/>
</dbReference>
<evidence type="ECO:0000256" key="8">
    <source>
        <dbReference type="ARBA" id="ARBA00059827"/>
    </source>
</evidence>
<feature type="coiled-coil region" evidence="12">
    <location>
        <begin position="398"/>
        <end position="429"/>
    </location>
</feature>
<dbReference type="SMART" id="SM00091">
    <property type="entry name" value="PAS"/>
    <property type="match status" value="1"/>
</dbReference>
<comment type="caution">
    <text evidence="18">The sequence shown here is derived from an EMBL/GenBank/DDBJ whole genome shotgun (WGS) entry which is preliminary data.</text>
</comment>
<feature type="transmembrane region" description="Helical" evidence="11">
    <location>
        <begin position="124"/>
        <end position="142"/>
    </location>
</feature>
<dbReference type="InterPro" id="IPR036097">
    <property type="entry name" value="HisK_dim/P_sf"/>
</dbReference>
<feature type="domain" description="Response regulatory" evidence="14">
    <location>
        <begin position="672"/>
        <end position="789"/>
    </location>
</feature>
<dbReference type="GO" id="GO:0000155">
    <property type="term" value="F:phosphorelay sensor kinase activity"/>
    <property type="evidence" value="ECO:0007669"/>
    <property type="project" value="InterPro"/>
</dbReference>
<evidence type="ECO:0000256" key="5">
    <source>
        <dbReference type="ARBA" id="ARBA00022741"/>
    </source>
</evidence>
<sequence length="789" mass="85056">MPGHYDPLLVALSYVIAVFGGYVALDLAHHSRDSTAGQSLASDLRKATGSEPGDKRRLAGAALALGAGIWSMHFIGMLAYRSDMPIGYDAGLTALSFVLAVGVSGAGLFAVARNRDNNYFKLPIAGTLTGLGIVSMHYVGMAGMRMDMDLSYDVVLVAVSVIVAIAASTAALWLAFRTSRPLQRAASAVLLGLGVVTMHYTGMAAAGMEPITELSAAAIGSADASRSALPHAASHSGQGIALSSSLLAIMTGMGTLLLLSLAMLSSLLDRRQQAERSAEQEARYRAIVDTAVDPIVLIDDQGIVESFNHAAEKTFGYRADEVIGRNIRMLMPEPYRSAHDGYLDRYRRTGERRIVGIGREVDGLRKDGSTFPLDLSVGEWHVGKRRMYTGIMRDITARRASEEAILRARDEAEAARVEALQARDDAQRADRAKTKFLAAASHDLRQPLQSLFFFAHALSDKLEDHPAAPLLASMTDSLNGLRVMLDSLLDVSRLDAGVVKPSVTDFALGPLLERLAEEYRIRAAESGLTLRHVPTSAWTRSDPTLLERILRNLIENAIRYTERGDILLGCRHHGGALRLAVLDQGIGIPADKTQDIFQEFTQLANPERDRRKGLGLGLAIVRRLAGLLEHGVTVQSAPGRGSGFFLDVPAAVPRPIPKPVRVPAELPDAKGLIVVVDDDTIILLSMRAMLEEWGYEVVAAVSADEAIASLLNLGRQPAMIVADYRLREGRTGVEAIRDIYGVCGVRVPAVVLTGDTDPARIAEVQRSGHRLIHKPVSAPMLREILNTAA</sequence>
<dbReference type="InterPro" id="IPR005467">
    <property type="entry name" value="His_kinase_dom"/>
</dbReference>
<feature type="transmembrane region" description="Helical" evidence="11">
    <location>
        <begin position="246"/>
        <end position="268"/>
    </location>
</feature>
<dbReference type="GO" id="GO:0005886">
    <property type="term" value="C:plasma membrane"/>
    <property type="evidence" value="ECO:0007669"/>
    <property type="project" value="TreeGrafter"/>
</dbReference>